<evidence type="ECO:0000256" key="4">
    <source>
        <dbReference type="ARBA" id="ARBA00023242"/>
    </source>
</evidence>
<keyword evidence="3" id="KW-0804">Transcription</keyword>
<keyword evidence="4" id="KW-0539">Nucleus</keyword>
<dbReference type="SMART" id="SM00355">
    <property type="entry name" value="ZnF_C2H2"/>
    <property type="match status" value="1"/>
</dbReference>
<evidence type="ECO:0000256" key="6">
    <source>
        <dbReference type="PROSITE-ProRule" id="PRU00042"/>
    </source>
</evidence>
<dbReference type="Pfam" id="PF02200">
    <property type="entry name" value="STE"/>
    <property type="match status" value="1"/>
</dbReference>
<evidence type="ECO:0000256" key="2">
    <source>
        <dbReference type="ARBA" id="ARBA00023015"/>
    </source>
</evidence>
<evidence type="ECO:0000313" key="10">
    <source>
        <dbReference type="Proteomes" id="UP001151582"/>
    </source>
</evidence>
<dbReference type="PANTHER" id="PTHR47427:SF1">
    <property type="entry name" value="PROTEIN STE12"/>
    <property type="match status" value="1"/>
</dbReference>
<keyword evidence="6" id="KW-0479">Metal-binding</keyword>
<dbReference type="GO" id="GO:0008270">
    <property type="term" value="F:zinc ion binding"/>
    <property type="evidence" value="ECO:0007669"/>
    <property type="project" value="UniProtKB-KW"/>
</dbReference>
<comment type="similarity">
    <text evidence="5">Belongs to the STE12 transcription factor family.</text>
</comment>
<organism evidence="9 10">
    <name type="scientific">Dimargaris verticillata</name>
    <dbReference type="NCBI Taxonomy" id="2761393"/>
    <lineage>
        <taxon>Eukaryota</taxon>
        <taxon>Fungi</taxon>
        <taxon>Fungi incertae sedis</taxon>
        <taxon>Zoopagomycota</taxon>
        <taxon>Kickxellomycotina</taxon>
        <taxon>Dimargaritomycetes</taxon>
        <taxon>Dimargaritales</taxon>
        <taxon>Dimargaritaceae</taxon>
        <taxon>Dimargaris</taxon>
    </lineage>
</organism>
<feature type="domain" description="C2H2-type" evidence="8">
    <location>
        <begin position="422"/>
        <end position="449"/>
    </location>
</feature>
<keyword evidence="6" id="KW-0863">Zinc-finger</keyword>
<dbReference type="Gene3D" id="3.30.160.60">
    <property type="entry name" value="Classic Zinc Finger"/>
    <property type="match status" value="1"/>
</dbReference>
<comment type="subcellular location">
    <subcellularLocation>
        <location evidence="1">Nucleus</location>
    </subcellularLocation>
</comment>
<keyword evidence="10" id="KW-1185">Reference proteome</keyword>
<feature type="region of interest" description="Disordered" evidence="7">
    <location>
        <begin position="572"/>
        <end position="591"/>
    </location>
</feature>
<dbReference type="GO" id="GO:1990526">
    <property type="term" value="C:Ste12p-Dig1p-Dig2p complex"/>
    <property type="evidence" value="ECO:0007669"/>
    <property type="project" value="TreeGrafter"/>
</dbReference>
<dbReference type="SUPFAM" id="SSF57667">
    <property type="entry name" value="beta-beta-alpha zinc fingers"/>
    <property type="match status" value="1"/>
</dbReference>
<dbReference type="GO" id="GO:0005634">
    <property type="term" value="C:nucleus"/>
    <property type="evidence" value="ECO:0007669"/>
    <property type="project" value="UniProtKB-SubCell"/>
</dbReference>
<name>A0A9W8BBF3_9FUNG</name>
<evidence type="ECO:0000256" key="3">
    <source>
        <dbReference type="ARBA" id="ARBA00023163"/>
    </source>
</evidence>
<dbReference type="GO" id="GO:0003700">
    <property type="term" value="F:DNA-binding transcription factor activity"/>
    <property type="evidence" value="ECO:0007669"/>
    <property type="project" value="InterPro"/>
</dbReference>
<dbReference type="InterPro" id="IPR052127">
    <property type="entry name" value="STE12_transcription_factor"/>
</dbReference>
<dbReference type="InterPro" id="IPR013087">
    <property type="entry name" value="Znf_C2H2_type"/>
</dbReference>
<evidence type="ECO:0000256" key="5">
    <source>
        <dbReference type="ARBA" id="ARBA00024345"/>
    </source>
</evidence>
<dbReference type="InterPro" id="IPR036236">
    <property type="entry name" value="Znf_C2H2_sf"/>
</dbReference>
<dbReference type="Proteomes" id="UP001151582">
    <property type="component" value="Unassembled WGS sequence"/>
</dbReference>
<comment type="caution">
    <text evidence="9">The sequence shown here is derived from an EMBL/GenBank/DDBJ whole genome shotgun (WGS) entry which is preliminary data.</text>
</comment>
<proteinExistence type="inferred from homology"/>
<dbReference type="InterPro" id="IPR003120">
    <property type="entry name" value="Ste12"/>
</dbReference>
<accession>A0A9W8BBF3</accession>
<dbReference type="PROSITE" id="PS50157">
    <property type="entry name" value="ZINC_FINGER_C2H2_2"/>
    <property type="match status" value="1"/>
</dbReference>
<evidence type="ECO:0000256" key="7">
    <source>
        <dbReference type="SAM" id="MobiDB-lite"/>
    </source>
</evidence>
<dbReference type="GO" id="GO:1990527">
    <property type="term" value="C:Tec1p-Ste12p-Dig1p complex"/>
    <property type="evidence" value="ECO:0007669"/>
    <property type="project" value="TreeGrafter"/>
</dbReference>
<feature type="region of interest" description="Disordered" evidence="7">
    <location>
        <begin position="396"/>
        <end position="417"/>
    </location>
</feature>
<reference evidence="9" key="1">
    <citation type="submission" date="2022-07" db="EMBL/GenBank/DDBJ databases">
        <title>Phylogenomic reconstructions and comparative analyses of Kickxellomycotina fungi.</title>
        <authorList>
            <person name="Reynolds N.K."/>
            <person name="Stajich J.E."/>
            <person name="Barry K."/>
            <person name="Grigoriev I.V."/>
            <person name="Crous P."/>
            <person name="Smith M.E."/>
        </authorList>
    </citation>
    <scope>NUCLEOTIDE SEQUENCE</scope>
    <source>
        <strain evidence="9">RSA 567</strain>
    </source>
</reference>
<gene>
    <name evidence="9" type="ORF">H4R34_001112</name>
</gene>
<dbReference type="AlphaFoldDB" id="A0A9W8BBF3"/>
<dbReference type="PROSITE" id="PS00028">
    <property type="entry name" value="ZINC_FINGER_C2H2_1"/>
    <property type="match status" value="1"/>
</dbReference>
<evidence type="ECO:0000259" key="8">
    <source>
        <dbReference type="PROSITE" id="PS50157"/>
    </source>
</evidence>
<protein>
    <recommendedName>
        <fullName evidence="8">C2H2-type domain-containing protein</fullName>
    </recommendedName>
</protein>
<dbReference type="PANTHER" id="PTHR47427">
    <property type="entry name" value="PROTEIN STE12"/>
    <property type="match status" value="1"/>
</dbReference>
<evidence type="ECO:0000256" key="1">
    <source>
        <dbReference type="ARBA" id="ARBA00004123"/>
    </source>
</evidence>
<evidence type="ECO:0000313" key="9">
    <source>
        <dbReference type="EMBL" id="KAJ1983734.1"/>
    </source>
</evidence>
<dbReference type="OrthoDB" id="1095242at2759"/>
<sequence>MATGSRTSVAPLGVLAPQPYPASAPASSVVVPPSAAQLNPTKDCAQALRDLQRFLEDAPTRLTPDQTLVRHRLSTGETISCIRWKEQYYITSTDIIRALVFRFQAIGRPVRKLKKFEEGVFSDLRNLKSGVDASLEEPRSDFLELLYKNQCIRTQKKQRVFHWHAVRHDHLFHEALERDLKREARGAVPTTGHGHTLLPLVVPSHRSSAPLPPLASRSRRAELELLANPAEATTPLGHPPLDSPTTAPFSAPDVGRPFKTPLDHYQHIAINGSSVMLPKDTHSHHGHDEDDDDVLLELNAVNSELSQSQALPFNGIPTTWLVITPALGSMAGSQSELIAAGPTTSPAVNTASATVSPLSTTVPLPAWYCPIHGVAFQSGCLCCTMVCQSRTPSLQPAFGPESRQVHSPPPLASASASSRARFKCSTCGRGFTRSERLRKHQLTHQASVTATVLAPLQSPTMSHQPMGTAEALYNPLPSTPMSDFFHQFQSHSLYSPNGVDFVPAGAPMVGMNNTSPAQIPPSLAGTNSAAPVANNDLTYAWTASHMNLPSTSWFTPYYQTPILDNVEPMPDLIADEADPEPVPGSSSVQRV</sequence>
<dbReference type="SMART" id="SM00424">
    <property type="entry name" value="STE"/>
    <property type="match status" value="1"/>
</dbReference>
<keyword evidence="6" id="KW-0862">Zinc</keyword>
<dbReference type="EMBL" id="JANBQB010000043">
    <property type="protein sequence ID" value="KAJ1983734.1"/>
    <property type="molecule type" value="Genomic_DNA"/>
</dbReference>
<keyword evidence="2" id="KW-0805">Transcription regulation</keyword>